<name>A0A9X0CZU9_9CNID</name>
<dbReference type="EMBL" id="MU826149">
    <property type="protein sequence ID" value="KAJ7381630.1"/>
    <property type="molecule type" value="Genomic_DNA"/>
</dbReference>
<organism evidence="1 2">
    <name type="scientific">Desmophyllum pertusum</name>
    <dbReference type="NCBI Taxonomy" id="174260"/>
    <lineage>
        <taxon>Eukaryota</taxon>
        <taxon>Metazoa</taxon>
        <taxon>Cnidaria</taxon>
        <taxon>Anthozoa</taxon>
        <taxon>Hexacorallia</taxon>
        <taxon>Scleractinia</taxon>
        <taxon>Caryophylliina</taxon>
        <taxon>Caryophylliidae</taxon>
        <taxon>Desmophyllum</taxon>
    </lineage>
</organism>
<dbReference type="Proteomes" id="UP001163046">
    <property type="component" value="Unassembled WGS sequence"/>
</dbReference>
<dbReference type="AlphaFoldDB" id="A0A9X0CZU9"/>
<comment type="caution">
    <text evidence="1">The sequence shown here is derived from an EMBL/GenBank/DDBJ whole genome shotgun (WGS) entry which is preliminary data.</text>
</comment>
<sequence>MMQNGLKEGNERKFPPFSAQDLASEVGIGLARESDVAKIRHDPWSTHERGTIDGLRKV</sequence>
<accession>A0A9X0CZU9</accession>
<gene>
    <name evidence="1" type="ORF">OS493_040026</name>
</gene>
<feature type="non-terminal residue" evidence="1">
    <location>
        <position position="58"/>
    </location>
</feature>
<keyword evidence="2" id="KW-1185">Reference proteome</keyword>
<evidence type="ECO:0000313" key="2">
    <source>
        <dbReference type="Proteomes" id="UP001163046"/>
    </source>
</evidence>
<reference evidence="1" key="1">
    <citation type="submission" date="2023-01" db="EMBL/GenBank/DDBJ databases">
        <title>Genome assembly of the deep-sea coral Lophelia pertusa.</title>
        <authorList>
            <person name="Herrera S."/>
            <person name="Cordes E."/>
        </authorList>
    </citation>
    <scope>NUCLEOTIDE SEQUENCE</scope>
    <source>
        <strain evidence="1">USNM1676648</strain>
        <tissue evidence="1">Polyp</tissue>
    </source>
</reference>
<protein>
    <submittedName>
        <fullName evidence="1">Uncharacterized protein</fullName>
    </submittedName>
</protein>
<evidence type="ECO:0000313" key="1">
    <source>
        <dbReference type="EMBL" id="KAJ7381630.1"/>
    </source>
</evidence>
<proteinExistence type="predicted"/>